<dbReference type="InterPro" id="IPR017884">
    <property type="entry name" value="SANT_dom"/>
</dbReference>
<dbReference type="Pfam" id="PF00249">
    <property type="entry name" value="Myb_DNA-binding"/>
    <property type="match status" value="1"/>
</dbReference>
<dbReference type="PROSITE" id="PS51293">
    <property type="entry name" value="SANT"/>
    <property type="match status" value="1"/>
</dbReference>
<dbReference type="EMBL" id="CP133620">
    <property type="protein sequence ID" value="WMV44747.1"/>
    <property type="molecule type" value="Genomic_DNA"/>
</dbReference>
<keyword evidence="5" id="KW-0539">Nucleus</keyword>
<protein>
    <recommendedName>
        <fullName evidence="11">I-box binding factor</fullName>
    </recommendedName>
</protein>
<evidence type="ECO:0000313" key="10">
    <source>
        <dbReference type="Proteomes" id="UP001234989"/>
    </source>
</evidence>
<comment type="subcellular location">
    <subcellularLocation>
        <location evidence="1">Nucleus</location>
    </subcellularLocation>
</comment>
<dbReference type="InterPro" id="IPR052245">
    <property type="entry name" value="Plant_Stress_Dev_TF"/>
</dbReference>
<dbReference type="InterPro" id="IPR017930">
    <property type="entry name" value="Myb_dom"/>
</dbReference>
<dbReference type="InterPro" id="IPR009057">
    <property type="entry name" value="Homeodomain-like_sf"/>
</dbReference>
<dbReference type="PANTHER" id="PTHR44191:SF73">
    <property type="entry name" value="I-BOX BINDING FACTOR"/>
    <property type="match status" value="1"/>
</dbReference>
<evidence type="ECO:0000256" key="3">
    <source>
        <dbReference type="ARBA" id="ARBA00023125"/>
    </source>
</evidence>
<dbReference type="GO" id="GO:0010597">
    <property type="term" value="P:green leaf volatile biosynthetic process"/>
    <property type="evidence" value="ECO:0007669"/>
    <property type="project" value="UniProtKB-ARBA"/>
</dbReference>
<dbReference type="AlphaFoldDB" id="A0AAF0ZMI7"/>
<dbReference type="CDD" id="cd00167">
    <property type="entry name" value="SANT"/>
    <property type="match status" value="2"/>
</dbReference>
<keyword evidence="4" id="KW-0804">Transcription</keyword>
<dbReference type="FunFam" id="1.10.10.60:FF:000009">
    <property type="entry name" value="transcription factor MYB1R1"/>
    <property type="match status" value="1"/>
</dbReference>
<dbReference type="GO" id="GO:0006355">
    <property type="term" value="P:regulation of DNA-templated transcription"/>
    <property type="evidence" value="ECO:0007669"/>
    <property type="project" value="UniProtKB-ARBA"/>
</dbReference>
<feature type="domain" description="HTH myb-type" evidence="8">
    <location>
        <begin position="91"/>
        <end position="144"/>
    </location>
</feature>
<evidence type="ECO:0000313" key="9">
    <source>
        <dbReference type="EMBL" id="WMV44747.1"/>
    </source>
</evidence>
<dbReference type="GO" id="GO:0009739">
    <property type="term" value="P:response to gibberellin"/>
    <property type="evidence" value="ECO:0007669"/>
    <property type="project" value="TreeGrafter"/>
</dbReference>
<dbReference type="SMART" id="SM00717">
    <property type="entry name" value="SANT"/>
    <property type="match status" value="2"/>
</dbReference>
<keyword evidence="10" id="KW-1185">Reference proteome</keyword>
<dbReference type="GO" id="GO:0005634">
    <property type="term" value="C:nucleus"/>
    <property type="evidence" value="ECO:0007669"/>
    <property type="project" value="UniProtKB-SubCell"/>
</dbReference>
<evidence type="ECO:0000259" key="8">
    <source>
        <dbReference type="PROSITE" id="PS51294"/>
    </source>
</evidence>
<dbReference type="GO" id="GO:0000976">
    <property type="term" value="F:transcription cis-regulatory region binding"/>
    <property type="evidence" value="ECO:0007669"/>
    <property type="project" value="UniProtKB-ARBA"/>
</dbReference>
<keyword evidence="3" id="KW-0238">DNA-binding</keyword>
<dbReference type="Proteomes" id="UP001234989">
    <property type="component" value="Chromosome 9"/>
</dbReference>
<evidence type="ECO:0000256" key="4">
    <source>
        <dbReference type="ARBA" id="ARBA00023163"/>
    </source>
</evidence>
<dbReference type="InterPro" id="IPR006447">
    <property type="entry name" value="Myb_dom_plants"/>
</dbReference>
<feature type="domain" description="Myb-like" evidence="6">
    <location>
        <begin position="95"/>
        <end position="140"/>
    </location>
</feature>
<dbReference type="SUPFAM" id="SSF46689">
    <property type="entry name" value="Homeodomain-like"/>
    <property type="match status" value="2"/>
</dbReference>
<dbReference type="InterPro" id="IPR001005">
    <property type="entry name" value="SANT/Myb"/>
</dbReference>
<proteinExistence type="predicted"/>
<evidence type="ECO:0008006" key="11">
    <source>
        <dbReference type="Google" id="ProtNLM"/>
    </source>
</evidence>
<name>A0AAF0ZMI7_SOLVR</name>
<dbReference type="PANTHER" id="PTHR44191">
    <property type="entry name" value="TRANSCRIPTION FACTOR KUA1"/>
    <property type="match status" value="1"/>
</dbReference>
<evidence type="ECO:0000259" key="7">
    <source>
        <dbReference type="PROSITE" id="PS51293"/>
    </source>
</evidence>
<sequence length="318" mass="34832">MSTDRTCNSSFWTREEDKIFENILAIYFNDNNLLTKMEEALPGKTVDEIKDHYNILLEDIDAIDFGGTPLPNYPELQSNANQNKKADVKWRRGTPWTEEEHRSFLQGLDIYGKGDWRSISRHCVITRTAIQVASHAQKYFKRVEANKKGNRRARAKPNVLDITGVDAEFGGNSQVPITVDMIGPACEGSQAVPDSSTESMCHRESTNAEQMTAVVGGELSGKNAFVNVDASSGTSGHSIPRIGSELEALLSHPMDEDNDFNLIFDVGMAPTSDAGIAPTAQIGMSGYAAAGEAPAQLPPFSPSSYFGDGVWRSLDPRR</sequence>
<dbReference type="PROSITE" id="PS50090">
    <property type="entry name" value="MYB_LIKE"/>
    <property type="match status" value="1"/>
</dbReference>
<dbReference type="NCBIfam" id="TIGR01557">
    <property type="entry name" value="myb_SHAQKYF"/>
    <property type="match status" value="1"/>
</dbReference>
<gene>
    <name evidence="9" type="ORF">MTR67_038132</name>
</gene>
<feature type="domain" description="SANT" evidence="7">
    <location>
        <begin position="91"/>
        <end position="144"/>
    </location>
</feature>
<organism evidence="9 10">
    <name type="scientific">Solanum verrucosum</name>
    <dbReference type="NCBI Taxonomy" id="315347"/>
    <lineage>
        <taxon>Eukaryota</taxon>
        <taxon>Viridiplantae</taxon>
        <taxon>Streptophyta</taxon>
        <taxon>Embryophyta</taxon>
        <taxon>Tracheophyta</taxon>
        <taxon>Spermatophyta</taxon>
        <taxon>Magnoliopsida</taxon>
        <taxon>eudicotyledons</taxon>
        <taxon>Gunneridae</taxon>
        <taxon>Pentapetalae</taxon>
        <taxon>asterids</taxon>
        <taxon>lamiids</taxon>
        <taxon>Solanales</taxon>
        <taxon>Solanaceae</taxon>
        <taxon>Solanoideae</taxon>
        <taxon>Solaneae</taxon>
        <taxon>Solanum</taxon>
    </lineage>
</organism>
<evidence type="ECO:0000259" key="6">
    <source>
        <dbReference type="PROSITE" id="PS50090"/>
    </source>
</evidence>
<evidence type="ECO:0000256" key="5">
    <source>
        <dbReference type="ARBA" id="ARBA00023242"/>
    </source>
</evidence>
<dbReference type="Gene3D" id="1.10.10.60">
    <property type="entry name" value="Homeodomain-like"/>
    <property type="match status" value="2"/>
</dbReference>
<accession>A0AAF0ZMI7</accession>
<dbReference type="PROSITE" id="PS51294">
    <property type="entry name" value="HTH_MYB"/>
    <property type="match status" value="1"/>
</dbReference>
<reference evidence="9" key="1">
    <citation type="submission" date="2023-08" db="EMBL/GenBank/DDBJ databases">
        <title>A de novo genome assembly of Solanum verrucosum Schlechtendal, a Mexican diploid species geographically isolated from the other diploid A-genome species in potato relatives.</title>
        <authorList>
            <person name="Hosaka K."/>
        </authorList>
    </citation>
    <scope>NUCLEOTIDE SEQUENCE</scope>
    <source>
        <tissue evidence="9">Young leaves</tissue>
    </source>
</reference>
<evidence type="ECO:0000256" key="1">
    <source>
        <dbReference type="ARBA" id="ARBA00004123"/>
    </source>
</evidence>
<dbReference type="GO" id="GO:0009751">
    <property type="term" value="P:response to salicylic acid"/>
    <property type="evidence" value="ECO:0007669"/>
    <property type="project" value="TreeGrafter"/>
</dbReference>
<evidence type="ECO:0000256" key="2">
    <source>
        <dbReference type="ARBA" id="ARBA00023015"/>
    </source>
</evidence>
<keyword evidence="2" id="KW-0805">Transcription regulation</keyword>